<accession>A0A1E1MLZ5</accession>
<protein>
    <submittedName>
        <fullName evidence="1">Uncharacterized protein</fullName>
    </submittedName>
</protein>
<organism evidence="1 2">
    <name type="scientific">Rhynchosporium secalis</name>
    <name type="common">Barley scald fungus</name>
    <dbReference type="NCBI Taxonomy" id="38038"/>
    <lineage>
        <taxon>Eukaryota</taxon>
        <taxon>Fungi</taxon>
        <taxon>Dikarya</taxon>
        <taxon>Ascomycota</taxon>
        <taxon>Pezizomycotina</taxon>
        <taxon>Leotiomycetes</taxon>
        <taxon>Helotiales</taxon>
        <taxon>Ploettnerulaceae</taxon>
        <taxon>Rhynchosporium</taxon>
    </lineage>
</organism>
<dbReference type="Proteomes" id="UP000177625">
    <property type="component" value="Unassembled WGS sequence"/>
</dbReference>
<name>A0A1E1MLZ5_RHYSE</name>
<evidence type="ECO:0000313" key="1">
    <source>
        <dbReference type="EMBL" id="CZT50098.1"/>
    </source>
</evidence>
<sequence>MGVLRKDPGARTLHFMKEELAFRCLEENRYECKIFSSTNTSVKHQHVNSFGASLTRIHGDQGSNQASRKLQNCWRTIVHEYTKLSMTFEKDKLHALSGIAVQIESCRGDAHLAGLWSSSSLQDLCRRTMRPVLQSRPKIWRAPSWSWAAVNNSEAYGHHIIVDQQHAEVHSFICDAVVIEDYLDTLGRLTSGYAELSGTLHDRTLFQKGSNDSETNVIMCR</sequence>
<keyword evidence="2" id="KW-1185">Reference proteome</keyword>
<reference evidence="2" key="1">
    <citation type="submission" date="2016-03" db="EMBL/GenBank/DDBJ databases">
        <authorList>
            <person name="Guldener U."/>
        </authorList>
    </citation>
    <scope>NUCLEOTIDE SEQUENCE [LARGE SCALE GENOMIC DNA]</scope>
</reference>
<proteinExistence type="predicted"/>
<dbReference type="PANTHER" id="PTHR33112">
    <property type="entry name" value="DOMAIN PROTEIN, PUTATIVE-RELATED"/>
    <property type="match status" value="1"/>
</dbReference>
<dbReference type="EMBL" id="FJVC01000408">
    <property type="protein sequence ID" value="CZT50098.1"/>
    <property type="molecule type" value="Genomic_DNA"/>
</dbReference>
<dbReference type="PANTHER" id="PTHR33112:SF16">
    <property type="entry name" value="HETEROKARYON INCOMPATIBILITY DOMAIN-CONTAINING PROTEIN"/>
    <property type="match status" value="1"/>
</dbReference>
<evidence type="ECO:0000313" key="2">
    <source>
        <dbReference type="Proteomes" id="UP000177625"/>
    </source>
</evidence>
<gene>
    <name evidence="1" type="ORF">RSE6_11027</name>
</gene>
<dbReference type="AlphaFoldDB" id="A0A1E1MLZ5"/>